<dbReference type="Proteomes" id="UP000594454">
    <property type="component" value="Chromosome 3"/>
</dbReference>
<dbReference type="InterPro" id="IPR004117">
    <property type="entry name" value="7tm6_olfct_rcpt"/>
</dbReference>
<dbReference type="GO" id="GO:0005886">
    <property type="term" value="C:plasma membrane"/>
    <property type="evidence" value="ECO:0007669"/>
    <property type="project" value="UniProtKB-SubCell"/>
</dbReference>
<feature type="transmembrane region" description="Helical" evidence="10">
    <location>
        <begin position="198"/>
        <end position="218"/>
    </location>
</feature>
<name>A0A7R8USD6_HERIL</name>
<evidence type="ECO:0000256" key="1">
    <source>
        <dbReference type="ARBA" id="ARBA00004651"/>
    </source>
</evidence>
<dbReference type="PANTHER" id="PTHR21137:SF35">
    <property type="entry name" value="ODORANT RECEPTOR 19A-RELATED"/>
    <property type="match status" value="1"/>
</dbReference>
<dbReference type="EMBL" id="LR899011">
    <property type="protein sequence ID" value="CAD7085720.1"/>
    <property type="molecule type" value="Genomic_DNA"/>
</dbReference>
<comment type="subcellular location">
    <subcellularLocation>
        <location evidence="1">Cell membrane</location>
        <topology evidence="1">Multi-pass membrane protein</topology>
    </subcellularLocation>
</comment>
<dbReference type="GO" id="GO:0005549">
    <property type="term" value="F:odorant binding"/>
    <property type="evidence" value="ECO:0007669"/>
    <property type="project" value="InterPro"/>
</dbReference>
<sequence length="232" mass="26289">MESLKDILTNLSTNISAIAIILKFANIFSRRESILDVNAWNVSSDTFPAIYMHVLKTHVKTLNIRTRRLGMDATESWQATNAELIQCIKDQQMLVEYFHTVRKVTSPAIFVQFLATVIDACITAVCVFCVEGNLFEAIFFGQYFLCIILEIALYCYFGDELVVESSQITDAIYSCNWMDQDKMFKKNLLVFMQSTQEGMTIVAGGIFPVNLTTFVSVLKSSYSFFAVLMTMT</sequence>
<evidence type="ECO:0000256" key="6">
    <source>
        <dbReference type="ARBA" id="ARBA00022989"/>
    </source>
</evidence>
<dbReference type="AlphaFoldDB" id="A0A7R8USD6"/>
<evidence type="ECO:0000256" key="2">
    <source>
        <dbReference type="ARBA" id="ARBA00022475"/>
    </source>
</evidence>
<evidence type="ECO:0000313" key="12">
    <source>
        <dbReference type="Proteomes" id="UP000594454"/>
    </source>
</evidence>
<dbReference type="OrthoDB" id="6597368at2759"/>
<evidence type="ECO:0000256" key="8">
    <source>
        <dbReference type="ARBA" id="ARBA00023170"/>
    </source>
</evidence>
<feature type="transmembrane region" description="Helical" evidence="10">
    <location>
        <begin position="7"/>
        <end position="28"/>
    </location>
</feature>
<reference evidence="11 12" key="1">
    <citation type="submission" date="2020-11" db="EMBL/GenBank/DDBJ databases">
        <authorList>
            <person name="Wallbank WR R."/>
            <person name="Pardo Diaz C."/>
            <person name="Kozak K."/>
            <person name="Martin S."/>
            <person name="Jiggins C."/>
            <person name="Moest M."/>
            <person name="Warren A I."/>
            <person name="Generalovic N T."/>
            <person name="Byers J.R.P. K."/>
            <person name="Montejo-Kovacevich G."/>
            <person name="Yen C E."/>
        </authorList>
    </citation>
    <scope>NUCLEOTIDE SEQUENCE [LARGE SCALE GENOMIC DNA]</scope>
</reference>
<keyword evidence="2" id="KW-1003">Cell membrane</keyword>
<evidence type="ECO:0000256" key="10">
    <source>
        <dbReference type="SAM" id="Phobius"/>
    </source>
</evidence>
<keyword evidence="4 10" id="KW-0812">Transmembrane</keyword>
<keyword evidence="6 10" id="KW-1133">Transmembrane helix</keyword>
<evidence type="ECO:0000256" key="3">
    <source>
        <dbReference type="ARBA" id="ARBA00022606"/>
    </source>
</evidence>
<evidence type="ECO:0000313" key="11">
    <source>
        <dbReference type="EMBL" id="CAD7085720.1"/>
    </source>
</evidence>
<dbReference type="GO" id="GO:0004984">
    <property type="term" value="F:olfactory receptor activity"/>
    <property type="evidence" value="ECO:0007669"/>
    <property type="project" value="InterPro"/>
</dbReference>
<proteinExistence type="predicted"/>
<dbReference type="Pfam" id="PF02949">
    <property type="entry name" value="7tm_6"/>
    <property type="match status" value="1"/>
</dbReference>
<keyword evidence="12" id="KW-1185">Reference proteome</keyword>
<evidence type="ECO:0000256" key="4">
    <source>
        <dbReference type="ARBA" id="ARBA00022692"/>
    </source>
</evidence>
<evidence type="ECO:0000256" key="9">
    <source>
        <dbReference type="ARBA" id="ARBA00023224"/>
    </source>
</evidence>
<accession>A0A7R8USD6</accession>
<evidence type="ECO:0000256" key="5">
    <source>
        <dbReference type="ARBA" id="ARBA00022725"/>
    </source>
</evidence>
<gene>
    <name evidence="11" type="ORF">HERILL_LOCUS8541</name>
</gene>
<dbReference type="GO" id="GO:0007165">
    <property type="term" value="P:signal transduction"/>
    <property type="evidence" value="ECO:0007669"/>
    <property type="project" value="UniProtKB-KW"/>
</dbReference>
<keyword evidence="9" id="KW-0807">Transducer</keyword>
<keyword evidence="8" id="KW-0675">Receptor</keyword>
<evidence type="ECO:0000256" key="7">
    <source>
        <dbReference type="ARBA" id="ARBA00023136"/>
    </source>
</evidence>
<dbReference type="InParanoid" id="A0A7R8USD6"/>
<dbReference type="PANTHER" id="PTHR21137">
    <property type="entry name" value="ODORANT RECEPTOR"/>
    <property type="match status" value="1"/>
</dbReference>
<keyword evidence="5" id="KW-0552">Olfaction</keyword>
<protein>
    <submittedName>
        <fullName evidence="11">Uncharacterized protein</fullName>
    </submittedName>
</protein>
<keyword evidence="3" id="KW-0716">Sensory transduction</keyword>
<feature type="transmembrane region" description="Helical" evidence="10">
    <location>
        <begin position="109"/>
        <end position="130"/>
    </location>
</feature>
<feature type="transmembrane region" description="Helical" evidence="10">
    <location>
        <begin position="137"/>
        <end position="157"/>
    </location>
</feature>
<organism evidence="11 12">
    <name type="scientific">Hermetia illucens</name>
    <name type="common">Black soldier fly</name>
    <dbReference type="NCBI Taxonomy" id="343691"/>
    <lineage>
        <taxon>Eukaryota</taxon>
        <taxon>Metazoa</taxon>
        <taxon>Ecdysozoa</taxon>
        <taxon>Arthropoda</taxon>
        <taxon>Hexapoda</taxon>
        <taxon>Insecta</taxon>
        <taxon>Pterygota</taxon>
        <taxon>Neoptera</taxon>
        <taxon>Endopterygota</taxon>
        <taxon>Diptera</taxon>
        <taxon>Brachycera</taxon>
        <taxon>Stratiomyomorpha</taxon>
        <taxon>Stratiomyidae</taxon>
        <taxon>Hermetiinae</taxon>
        <taxon>Hermetia</taxon>
    </lineage>
</organism>
<keyword evidence="7 10" id="KW-0472">Membrane</keyword>